<keyword evidence="2" id="KW-1185">Reference proteome</keyword>
<name>A0ACC2GG04_DALPE</name>
<reference evidence="1" key="1">
    <citation type="submission" date="2021-05" db="EMBL/GenBank/DDBJ databases">
        <authorList>
            <person name="Pan Q."/>
            <person name="Jouanno E."/>
            <person name="Zahm M."/>
            <person name="Klopp C."/>
            <person name="Cabau C."/>
            <person name="Louis A."/>
            <person name="Berthelot C."/>
            <person name="Parey E."/>
            <person name="Roest Crollius H."/>
            <person name="Montfort J."/>
            <person name="Robinson-Rechavi M."/>
            <person name="Bouchez O."/>
            <person name="Lampietro C."/>
            <person name="Lopez Roques C."/>
            <person name="Donnadieu C."/>
            <person name="Postlethwait J."/>
            <person name="Bobe J."/>
            <person name="Dillon D."/>
            <person name="Chandos A."/>
            <person name="von Hippel F."/>
            <person name="Guiguen Y."/>
        </authorList>
    </citation>
    <scope>NUCLEOTIDE SEQUENCE</scope>
    <source>
        <strain evidence="1">YG-Jan2019</strain>
    </source>
</reference>
<protein>
    <submittedName>
        <fullName evidence="1">Uncharacterized protein</fullName>
    </submittedName>
</protein>
<sequence length="129" mass="14317">MCSPQVFLVSAMLVLVLLIPTLHCNRTLLCYYSPIMYRNTTPHPTLSECPPTELCMNGVGRYGNHSALSSRGCVERSACGRAHNVLMKGTNYIMVYLCCDYNYCNTGCRVTGKSFPFVVAITCLLFTGR</sequence>
<dbReference type="Proteomes" id="UP001157502">
    <property type="component" value="Chromosome 13"/>
</dbReference>
<organism evidence="1 2">
    <name type="scientific">Dallia pectoralis</name>
    <name type="common">Alaska blackfish</name>
    <dbReference type="NCBI Taxonomy" id="75939"/>
    <lineage>
        <taxon>Eukaryota</taxon>
        <taxon>Metazoa</taxon>
        <taxon>Chordata</taxon>
        <taxon>Craniata</taxon>
        <taxon>Vertebrata</taxon>
        <taxon>Euteleostomi</taxon>
        <taxon>Actinopterygii</taxon>
        <taxon>Neopterygii</taxon>
        <taxon>Teleostei</taxon>
        <taxon>Protacanthopterygii</taxon>
        <taxon>Esociformes</taxon>
        <taxon>Umbridae</taxon>
        <taxon>Dallia</taxon>
    </lineage>
</organism>
<comment type="caution">
    <text evidence="1">The sequence shown here is derived from an EMBL/GenBank/DDBJ whole genome shotgun (WGS) entry which is preliminary data.</text>
</comment>
<dbReference type="EMBL" id="CM055740">
    <property type="protein sequence ID" value="KAJ8002599.1"/>
    <property type="molecule type" value="Genomic_DNA"/>
</dbReference>
<evidence type="ECO:0000313" key="2">
    <source>
        <dbReference type="Proteomes" id="UP001157502"/>
    </source>
</evidence>
<evidence type="ECO:0000313" key="1">
    <source>
        <dbReference type="EMBL" id="KAJ8002599.1"/>
    </source>
</evidence>
<gene>
    <name evidence="1" type="ORF">DPEC_G00160570</name>
</gene>
<accession>A0ACC2GG04</accession>
<proteinExistence type="predicted"/>